<dbReference type="EMBL" id="LR862152">
    <property type="protein sequence ID" value="CAD1834941.1"/>
    <property type="molecule type" value="Genomic_DNA"/>
</dbReference>
<dbReference type="InterPro" id="IPR044694">
    <property type="entry name" value="NUP214"/>
</dbReference>
<dbReference type="AlphaFoldDB" id="A0A6V7PVZ6"/>
<organism evidence="2">
    <name type="scientific">Ananas comosus var. bracteatus</name>
    <name type="common">red pineapple</name>
    <dbReference type="NCBI Taxonomy" id="296719"/>
    <lineage>
        <taxon>Eukaryota</taxon>
        <taxon>Viridiplantae</taxon>
        <taxon>Streptophyta</taxon>
        <taxon>Embryophyta</taxon>
        <taxon>Tracheophyta</taxon>
        <taxon>Spermatophyta</taxon>
        <taxon>Magnoliopsida</taxon>
        <taxon>Liliopsida</taxon>
        <taxon>Poales</taxon>
        <taxon>Bromeliaceae</taxon>
        <taxon>Bromelioideae</taxon>
        <taxon>Ananas</taxon>
    </lineage>
</organism>
<feature type="region of interest" description="Disordered" evidence="1">
    <location>
        <begin position="1"/>
        <end position="37"/>
    </location>
</feature>
<name>A0A6V7PVZ6_ANACO</name>
<dbReference type="GO" id="GO:0006405">
    <property type="term" value="P:RNA export from nucleus"/>
    <property type="evidence" value="ECO:0007669"/>
    <property type="project" value="InterPro"/>
</dbReference>
<evidence type="ECO:0000256" key="1">
    <source>
        <dbReference type="SAM" id="MobiDB-lite"/>
    </source>
</evidence>
<sequence>MATTAAATTTTMTTTTPSSLPASSPPSPPGPSSRPVFARSALSFSGYLVELERALLGGGGDGAAEEEAVAAPIPRAVRLSYRREATRAPASTSPGARTGNAETIPASHGSIASSQRAGKSHQSSAHTLLDYARNSKPLHTLLDNASNSKPPQMFYSKKDLAKQFYNVNDMAKELDILLSSIEQEAISGICKNKVEDQLMKIQELWNNKLQSFCFAVASSS</sequence>
<evidence type="ECO:0000313" key="2">
    <source>
        <dbReference type="EMBL" id="CAD1834941.1"/>
    </source>
</evidence>
<feature type="compositionally biased region" description="Polar residues" evidence="1">
    <location>
        <begin position="110"/>
        <end position="124"/>
    </location>
</feature>
<feature type="compositionally biased region" description="Pro residues" evidence="1">
    <location>
        <begin position="23"/>
        <end position="32"/>
    </location>
</feature>
<proteinExistence type="predicted"/>
<dbReference type="GO" id="GO:0017056">
    <property type="term" value="F:structural constituent of nuclear pore"/>
    <property type="evidence" value="ECO:0007669"/>
    <property type="project" value="InterPro"/>
</dbReference>
<dbReference type="PANTHER" id="PTHR34418:SF3">
    <property type="entry name" value="NUCLEAR PORE COMPLEX PROTEIN NUP214"/>
    <property type="match status" value="1"/>
</dbReference>
<feature type="compositionally biased region" description="Low complexity" evidence="1">
    <location>
        <begin position="1"/>
        <end position="22"/>
    </location>
</feature>
<reference evidence="2" key="1">
    <citation type="submission" date="2020-07" db="EMBL/GenBank/DDBJ databases">
        <authorList>
            <person name="Lin J."/>
        </authorList>
    </citation>
    <scope>NUCLEOTIDE SEQUENCE</scope>
</reference>
<dbReference type="PANTHER" id="PTHR34418">
    <property type="entry name" value="NUCLEAR PORE COMPLEX PROTEIN NUP214 ISOFORM X1"/>
    <property type="match status" value="1"/>
</dbReference>
<accession>A0A6V7PVZ6</accession>
<gene>
    <name evidence="2" type="ORF">CB5_LOCUS18152</name>
</gene>
<protein>
    <submittedName>
        <fullName evidence="2">Uncharacterized protein</fullName>
    </submittedName>
</protein>
<feature type="region of interest" description="Disordered" evidence="1">
    <location>
        <begin position="82"/>
        <end position="124"/>
    </location>
</feature>